<dbReference type="Gene3D" id="1.10.10.2520">
    <property type="entry name" value="Cell wall hydrolase SleB, domain 1"/>
    <property type="match status" value="1"/>
</dbReference>
<reference evidence="2 3" key="1">
    <citation type="submission" date="2020-01" db="EMBL/GenBank/DDBJ databases">
        <title>Sphingomonas sp. C33 whole genome sequece.</title>
        <authorList>
            <person name="Park C."/>
        </authorList>
    </citation>
    <scope>NUCLEOTIDE SEQUENCE [LARGE SCALE GENOMIC DNA]</scope>
    <source>
        <strain evidence="2 3">C33</strain>
    </source>
</reference>
<dbReference type="InterPro" id="IPR011105">
    <property type="entry name" value="Cell_wall_hydrolase_SleB"/>
</dbReference>
<dbReference type="Proteomes" id="UP000464468">
    <property type="component" value="Chromosome"/>
</dbReference>
<evidence type="ECO:0000313" key="2">
    <source>
        <dbReference type="EMBL" id="QHL90055.1"/>
    </source>
</evidence>
<name>A0A7Z2NVC1_9SPHN</name>
<dbReference type="EMBL" id="CP047895">
    <property type="protein sequence ID" value="QHL90055.1"/>
    <property type="molecule type" value="Genomic_DNA"/>
</dbReference>
<accession>A0A7Z2NVC1</accession>
<protein>
    <submittedName>
        <fullName evidence="2">Cell wall hydrolase</fullName>
    </submittedName>
</protein>
<keyword evidence="3" id="KW-1185">Reference proteome</keyword>
<organism evidence="2 3">
    <name type="scientific">Sphingomonas changnyeongensis</name>
    <dbReference type="NCBI Taxonomy" id="2698679"/>
    <lineage>
        <taxon>Bacteria</taxon>
        <taxon>Pseudomonadati</taxon>
        <taxon>Pseudomonadota</taxon>
        <taxon>Alphaproteobacteria</taxon>
        <taxon>Sphingomonadales</taxon>
        <taxon>Sphingomonadaceae</taxon>
        <taxon>Sphingomonas</taxon>
    </lineage>
</organism>
<gene>
    <name evidence="2" type="ORF">GVO57_03440</name>
</gene>
<feature type="domain" description="Cell wall hydrolase SleB" evidence="1">
    <location>
        <begin position="117"/>
        <end position="220"/>
    </location>
</feature>
<evidence type="ECO:0000313" key="3">
    <source>
        <dbReference type="Proteomes" id="UP000464468"/>
    </source>
</evidence>
<dbReference type="InterPro" id="IPR042047">
    <property type="entry name" value="SleB_dom1"/>
</dbReference>
<keyword evidence="2" id="KW-0378">Hydrolase</keyword>
<dbReference type="Pfam" id="PF07486">
    <property type="entry name" value="Hydrolase_2"/>
    <property type="match status" value="1"/>
</dbReference>
<dbReference type="AlphaFoldDB" id="A0A7Z2NVC1"/>
<dbReference type="KEGG" id="schy:GVO57_03440"/>
<proteinExistence type="predicted"/>
<evidence type="ECO:0000259" key="1">
    <source>
        <dbReference type="Pfam" id="PF07486"/>
    </source>
</evidence>
<dbReference type="GO" id="GO:0016787">
    <property type="term" value="F:hydrolase activity"/>
    <property type="evidence" value="ECO:0007669"/>
    <property type="project" value="UniProtKB-KW"/>
</dbReference>
<sequence>MSNAQRIAGLMAMTIATIFGIAGAPGLALPADQKVGPLTAQTLQGQSLQGQSVPADVTVSTDGIVPSLAVDASALQDSPSAAQPASLAEMVAAQPVPARLDRELECLAASVYFESKSEPLEGQLAVAEVVLNRANSGGRFPSSICGVVFQPSQFSFVRGNGFPPINRTSTAWETAVAIAQIAIAERWESRAADALFFHAAHVRPSWRKTRVATLGNHHFYR</sequence>